<dbReference type="GO" id="GO:0005886">
    <property type="term" value="C:plasma membrane"/>
    <property type="evidence" value="ECO:0007669"/>
    <property type="project" value="UniProtKB-SubCell"/>
</dbReference>
<feature type="transmembrane region" description="Helical" evidence="9">
    <location>
        <begin position="247"/>
        <end position="270"/>
    </location>
</feature>
<keyword evidence="8 9" id="KW-0472">Membrane</keyword>
<dbReference type="NCBIfam" id="TIGR00916">
    <property type="entry name" value="2A0604s01"/>
    <property type="match status" value="1"/>
</dbReference>
<feature type="domain" description="Protein export membrane protein SecD/SecF C-terminal" evidence="11">
    <location>
        <begin position="120"/>
        <end position="304"/>
    </location>
</feature>
<dbReference type="NCBIfam" id="TIGR00966">
    <property type="entry name" value="transloc_SecF"/>
    <property type="match status" value="1"/>
</dbReference>
<reference evidence="12 13" key="1">
    <citation type="submission" date="2019-06" db="EMBL/GenBank/DDBJ databases">
        <title>Draft genome of Streptomyces sedi sp. JCM16909.</title>
        <authorList>
            <person name="Klykleung N."/>
            <person name="Tanasupawat S."/>
            <person name="Kudo T."/>
            <person name="Yuki M."/>
            <person name="Ohkuma M."/>
        </authorList>
    </citation>
    <scope>NUCLEOTIDE SEQUENCE [LARGE SCALE GENOMIC DNA]</scope>
    <source>
        <strain evidence="12 13">JCM 16909</strain>
    </source>
</reference>
<proteinExistence type="inferred from homology"/>
<feature type="transmembrane region" description="Helical" evidence="9">
    <location>
        <begin position="276"/>
        <end position="300"/>
    </location>
</feature>
<feature type="compositionally biased region" description="Acidic residues" evidence="10">
    <location>
        <begin position="349"/>
        <end position="358"/>
    </location>
</feature>
<comment type="function">
    <text evidence="9">Part of the Sec protein translocase complex. Interacts with the SecYEG preprotein conducting channel. SecDF uses the proton motive force (PMF) to complete protein translocation after the ATP-dependent function of SecA.</text>
</comment>
<name>A0A5C4UVJ4_9ACTN</name>
<dbReference type="InterPro" id="IPR022813">
    <property type="entry name" value="SecD/SecF_arch_bac"/>
</dbReference>
<dbReference type="PANTHER" id="PTHR30081">
    <property type="entry name" value="PROTEIN-EXPORT MEMBRANE PROTEIN SEC"/>
    <property type="match status" value="1"/>
</dbReference>
<sequence>MSRLGDLGARLYRGDVSLDIVGARKLWYTVSVLITVLAFAALLVRGLHMGVEFEGGAVYTTPPNNASVEDVRDVAEETSGSAALVQTLGDDGTMRIQVSGLDTETSNETREALASELGIPTEELNAEVIGPSWGKQIANRAWQGLAVFMVLVVVYLAIAFEWRMALAALIALIHDLTITVGVYALVGFEVTPGTVIGLLTILGYSLYDTVVVFDGLKETTRNVTRQSRYTYSELANRSLNSTLVRSINTSVVALLPVAGLLFIGGGVLGGGMLNDIALSIFVGLAAGAYSSIMIATPLVADFKSRDREIAANDRRVLNKRAKRAEAGESGEDEDGDDEPGAERRAGADTADDPDDERDETAGVGAGGERRGPRRQPVSRGRGRGRPSGKRR</sequence>
<gene>
    <name evidence="9 12" type="primary">secF</name>
    <name evidence="12" type="ORF">FH715_20880</name>
</gene>
<dbReference type="GO" id="GO:0065002">
    <property type="term" value="P:intracellular protein transmembrane transport"/>
    <property type="evidence" value="ECO:0007669"/>
    <property type="project" value="UniProtKB-UniRule"/>
</dbReference>
<evidence type="ECO:0000256" key="4">
    <source>
        <dbReference type="ARBA" id="ARBA00022692"/>
    </source>
</evidence>
<comment type="caution">
    <text evidence="12">The sequence shown here is derived from an EMBL/GenBank/DDBJ whole genome shotgun (WGS) entry which is preliminary data.</text>
</comment>
<dbReference type="PANTHER" id="PTHR30081:SF8">
    <property type="entry name" value="PROTEIN TRANSLOCASE SUBUNIT SECF"/>
    <property type="match status" value="1"/>
</dbReference>
<evidence type="ECO:0000256" key="2">
    <source>
        <dbReference type="ARBA" id="ARBA00022448"/>
    </source>
</evidence>
<evidence type="ECO:0000313" key="12">
    <source>
        <dbReference type="EMBL" id="TNM27505.1"/>
    </source>
</evidence>
<dbReference type="Pfam" id="PF02355">
    <property type="entry name" value="SecD_SecF_C"/>
    <property type="match status" value="1"/>
</dbReference>
<evidence type="ECO:0000256" key="10">
    <source>
        <dbReference type="SAM" id="MobiDB-lite"/>
    </source>
</evidence>
<evidence type="ECO:0000256" key="7">
    <source>
        <dbReference type="ARBA" id="ARBA00023010"/>
    </source>
</evidence>
<dbReference type="Proteomes" id="UP000311713">
    <property type="component" value="Unassembled WGS sequence"/>
</dbReference>
<organism evidence="12 13">
    <name type="scientific">Streptomyces sedi</name>
    <dbReference type="NCBI Taxonomy" id="555059"/>
    <lineage>
        <taxon>Bacteria</taxon>
        <taxon>Bacillati</taxon>
        <taxon>Actinomycetota</taxon>
        <taxon>Actinomycetes</taxon>
        <taxon>Kitasatosporales</taxon>
        <taxon>Streptomycetaceae</taxon>
        <taxon>Streptomyces</taxon>
    </lineage>
</organism>
<accession>A0A5C4UVJ4</accession>
<evidence type="ECO:0000256" key="9">
    <source>
        <dbReference type="HAMAP-Rule" id="MF_01464"/>
    </source>
</evidence>
<feature type="transmembrane region" description="Helical" evidence="9">
    <location>
        <begin position="194"/>
        <end position="216"/>
    </location>
</feature>
<dbReference type="InterPro" id="IPR055344">
    <property type="entry name" value="SecD_SecF_C_bact"/>
</dbReference>
<dbReference type="EMBL" id="VDGT01000017">
    <property type="protein sequence ID" value="TNM27505.1"/>
    <property type="molecule type" value="Genomic_DNA"/>
</dbReference>
<protein>
    <recommendedName>
        <fullName evidence="9">Protein-export membrane protein SecF</fullName>
    </recommendedName>
</protein>
<keyword evidence="6 9" id="KW-1133">Transmembrane helix</keyword>
<evidence type="ECO:0000256" key="8">
    <source>
        <dbReference type="ARBA" id="ARBA00023136"/>
    </source>
</evidence>
<dbReference type="AlphaFoldDB" id="A0A5C4UVJ4"/>
<dbReference type="GO" id="GO:0015450">
    <property type="term" value="F:protein-transporting ATPase activity"/>
    <property type="evidence" value="ECO:0007669"/>
    <property type="project" value="InterPro"/>
</dbReference>
<keyword evidence="13" id="KW-1185">Reference proteome</keyword>
<evidence type="ECO:0000259" key="11">
    <source>
        <dbReference type="Pfam" id="PF02355"/>
    </source>
</evidence>
<feature type="compositionally biased region" description="Acidic residues" evidence="10">
    <location>
        <begin position="328"/>
        <end position="339"/>
    </location>
</feature>
<keyword evidence="2 9" id="KW-0813">Transport</keyword>
<dbReference type="OrthoDB" id="9774769at2"/>
<keyword evidence="5 9" id="KW-0653">Protein transport</keyword>
<dbReference type="InterPro" id="IPR022645">
    <property type="entry name" value="SecD/SecF_bac"/>
</dbReference>
<feature type="compositionally biased region" description="Basic residues" evidence="10">
    <location>
        <begin position="380"/>
        <end position="391"/>
    </location>
</feature>
<evidence type="ECO:0000256" key="6">
    <source>
        <dbReference type="ARBA" id="ARBA00022989"/>
    </source>
</evidence>
<evidence type="ECO:0000256" key="3">
    <source>
        <dbReference type="ARBA" id="ARBA00022475"/>
    </source>
</evidence>
<comment type="similarity">
    <text evidence="9">Belongs to the SecD/SecF family. SecF subfamily.</text>
</comment>
<dbReference type="InterPro" id="IPR005665">
    <property type="entry name" value="SecF_bac"/>
</dbReference>
<feature type="transmembrane region" description="Helical" evidence="9">
    <location>
        <begin position="141"/>
        <end position="158"/>
    </location>
</feature>
<keyword evidence="4 9" id="KW-0812">Transmembrane</keyword>
<dbReference type="Gene3D" id="1.20.1640.10">
    <property type="entry name" value="Multidrug efflux transporter AcrB transmembrane domain"/>
    <property type="match status" value="1"/>
</dbReference>
<feature type="transmembrane region" description="Helical" evidence="9">
    <location>
        <begin position="26"/>
        <end position="44"/>
    </location>
</feature>
<dbReference type="PRINTS" id="PR01755">
    <property type="entry name" value="SECFTRNLCASE"/>
</dbReference>
<dbReference type="InterPro" id="IPR048634">
    <property type="entry name" value="SecD_SecF_C"/>
</dbReference>
<comment type="subcellular location">
    <subcellularLocation>
        <location evidence="1 9">Cell membrane</location>
        <topology evidence="1 9">Multi-pass membrane protein</topology>
    </subcellularLocation>
</comment>
<keyword evidence="7 9" id="KW-0811">Translocation</keyword>
<comment type="subunit">
    <text evidence="9">Forms a complex with SecD. Part of the essential Sec protein translocation apparatus which comprises SecA, SecYEG and auxiliary proteins SecDF. Other proteins may also be involved.</text>
</comment>
<dbReference type="HAMAP" id="MF_01464_B">
    <property type="entry name" value="SecF_B"/>
    <property type="match status" value="1"/>
</dbReference>
<dbReference type="GO" id="GO:0006605">
    <property type="term" value="P:protein targeting"/>
    <property type="evidence" value="ECO:0007669"/>
    <property type="project" value="UniProtKB-UniRule"/>
</dbReference>
<evidence type="ECO:0000256" key="5">
    <source>
        <dbReference type="ARBA" id="ARBA00022927"/>
    </source>
</evidence>
<keyword evidence="3 9" id="KW-1003">Cell membrane</keyword>
<evidence type="ECO:0000313" key="13">
    <source>
        <dbReference type="Proteomes" id="UP000311713"/>
    </source>
</evidence>
<feature type="transmembrane region" description="Helical" evidence="9">
    <location>
        <begin position="165"/>
        <end position="188"/>
    </location>
</feature>
<dbReference type="GO" id="GO:0043952">
    <property type="term" value="P:protein transport by the Sec complex"/>
    <property type="evidence" value="ECO:0007669"/>
    <property type="project" value="UniProtKB-UniRule"/>
</dbReference>
<evidence type="ECO:0000256" key="1">
    <source>
        <dbReference type="ARBA" id="ARBA00004651"/>
    </source>
</evidence>
<dbReference type="SUPFAM" id="SSF82866">
    <property type="entry name" value="Multidrug efflux transporter AcrB transmembrane domain"/>
    <property type="match status" value="1"/>
</dbReference>
<feature type="region of interest" description="Disordered" evidence="10">
    <location>
        <begin position="320"/>
        <end position="391"/>
    </location>
</feature>
<dbReference type="RefSeq" id="WP_139647613.1">
    <property type="nucleotide sequence ID" value="NZ_BAAAZS010000116.1"/>
</dbReference>